<name>A0A2A9PWC5_OPHUN</name>
<gene>
    <name evidence="8" type="ORF">XA68_10005</name>
</gene>
<accession>A0A2A9PWC5</accession>
<reference evidence="8 9" key="2">
    <citation type="journal article" date="2017" name="Sci. Rep.">
        <title>Ant-infecting Ophiocordyceps genomes reveal a high diversity of potential behavioral manipulation genes and a possible major role for enterotoxins.</title>
        <authorList>
            <person name="de Bekker C."/>
            <person name="Ohm R.A."/>
            <person name="Evans H.C."/>
            <person name="Brachmann A."/>
            <person name="Hughes D.P."/>
        </authorList>
    </citation>
    <scope>NUCLEOTIDE SEQUENCE [LARGE SCALE GENOMIC DNA]</scope>
    <source>
        <strain evidence="8 9">SC16a</strain>
    </source>
</reference>
<evidence type="ECO:0000256" key="4">
    <source>
        <dbReference type="ARBA" id="ARBA00023136"/>
    </source>
</evidence>
<keyword evidence="4 6" id="KW-0472">Membrane</keyword>
<dbReference type="EMBL" id="LAZP02000001">
    <property type="protein sequence ID" value="PFH63416.1"/>
    <property type="molecule type" value="Genomic_DNA"/>
</dbReference>
<evidence type="ECO:0000256" key="6">
    <source>
        <dbReference type="SAM" id="Phobius"/>
    </source>
</evidence>
<evidence type="ECO:0000256" key="3">
    <source>
        <dbReference type="ARBA" id="ARBA00022989"/>
    </source>
</evidence>
<protein>
    <recommendedName>
        <fullName evidence="7">Rhodopsin domain-containing protein</fullName>
    </recommendedName>
</protein>
<feature type="domain" description="Rhodopsin" evidence="7">
    <location>
        <begin position="2"/>
        <end position="134"/>
    </location>
</feature>
<evidence type="ECO:0000259" key="7">
    <source>
        <dbReference type="Pfam" id="PF20684"/>
    </source>
</evidence>
<dbReference type="Proteomes" id="UP000037136">
    <property type="component" value="Unassembled WGS sequence"/>
</dbReference>
<dbReference type="Pfam" id="PF20684">
    <property type="entry name" value="Fung_rhodopsin"/>
    <property type="match status" value="1"/>
</dbReference>
<keyword evidence="2 6" id="KW-0812">Transmembrane</keyword>
<dbReference type="AlphaFoldDB" id="A0A2A9PWC5"/>
<evidence type="ECO:0000313" key="8">
    <source>
        <dbReference type="EMBL" id="PFH63416.1"/>
    </source>
</evidence>
<dbReference type="GO" id="GO:0016020">
    <property type="term" value="C:membrane"/>
    <property type="evidence" value="ECO:0007669"/>
    <property type="project" value="UniProtKB-SubCell"/>
</dbReference>
<dbReference type="PANTHER" id="PTHR33048">
    <property type="entry name" value="PTH11-LIKE INTEGRAL MEMBRANE PROTEIN (AFU_ORTHOLOGUE AFUA_5G11245)"/>
    <property type="match status" value="1"/>
</dbReference>
<dbReference type="OrthoDB" id="5146212at2759"/>
<dbReference type="InterPro" id="IPR049326">
    <property type="entry name" value="Rhodopsin_dom_fungi"/>
</dbReference>
<feature type="transmembrane region" description="Helical" evidence="6">
    <location>
        <begin position="36"/>
        <end position="57"/>
    </location>
</feature>
<comment type="similarity">
    <text evidence="5">Belongs to the SAT4 family.</text>
</comment>
<dbReference type="InterPro" id="IPR052337">
    <property type="entry name" value="SAT4-like"/>
</dbReference>
<keyword evidence="9" id="KW-1185">Reference proteome</keyword>
<evidence type="ECO:0000256" key="2">
    <source>
        <dbReference type="ARBA" id="ARBA00022692"/>
    </source>
</evidence>
<keyword evidence="3 6" id="KW-1133">Transmembrane helix</keyword>
<evidence type="ECO:0000256" key="5">
    <source>
        <dbReference type="ARBA" id="ARBA00038359"/>
    </source>
</evidence>
<evidence type="ECO:0000256" key="1">
    <source>
        <dbReference type="ARBA" id="ARBA00004141"/>
    </source>
</evidence>
<comment type="subcellular location">
    <subcellularLocation>
        <location evidence="1">Membrane</location>
        <topology evidence="1">Multi-pass membrane protein</topology>
    </subcellularLocation>
</comment>
<organism evidence="8 9">
    <name type="scientific">Ophiocordyceps unilateralis</name>
    <name type="common">Zombie-ant fungus</name>
    <name type="synonym">Torrubia unilateralis</name>
    <dbReference type="NCBI Taxonomy" id="268505"/>
    <lineage>
        <taxon>Eukaryota</taxon>
        <taxon>Fungi</taxon>
        <taxon>Dikarya</taxon>
        <taxon>Ascomycota</taxon>
        <taxon>Pezizomycotina</taxon>
        <taxon>Sordariomycetes</taxon>
        <taxon>Hypocreomycetidae</taxon>
        <taxon>Hypocreales</taxon>
        <taxon>Ophiocordycipitaceae</taxon>
        <taxon>Ophiocordyceps</taxon>
    </lineage>
</organism>
<comment type="caution">
    <text evidence="8">The sequence shown here is derived from an EMBL/GenBank/DDBJ whole genome shotgun (WGS) entry which is preliminary data.</text>
</comment>
<sequence>MYAAPTLFVANQCFVKFSILLLYLRLFAVERAVVRCVYAIAVVHICYCVASLPLYLFRCQPVRKGWDVFQQGTCIDFVNLVPTVESVNSAVDLALVVLACFMVRRLRVKRPTKWRLGFLFALGGLAGVLGFVKIGIAYVDNDGERNIGEIRF</sequence>
<proteinExistence type="inferred from homology"/>
<reference evidence="8 9" key="1">
    <citation type="journal article" date="2015" name="BMC Genomics">
        <title>Gene expression during zombie ant biting behavior reflects the complexity underlying fungal parasitic behavioral manipulation.</title>
        <authorList>
            <person name="de Bekker C."/>
            <person name="Ohm R.A."/>
            <person name="Loreto R.G."/>
            <person name="Sebastian A."/>
            <person name="Albert I."/>
            <person name="Merrow M."/>
            <person name="Brachmann A."/>
            <person name="Hughes D.P."/>
        </authorList>
    </citation>
    <scope>NUCLEOTIDE SEQUENCE [LARGE SCALE GENOMIC DNA]</scope>
    <source>
        <strain evidence="8 9">SC16a</strain>
    </source>
</reference>
<dbReference type="STRING" id="268505.A0A2A9PWC5"/>
<feature type="transmembrane region" description="Helical" evidence="6">
    <location>
        <begin position="116"/>
        <end position="139"/>
    </location>
</feature>
<feature type="transmembrane region" description="Helical" evidence="6">
    <location>
        <begin position="6"/>
        <end position="24"/>
    </location>
</feature>
<evidence type="ECO:0000313" key="9">
    <source>
        <dbReference type="Proteomes" id="UP000037136"/>
    </source>
</evidence>
<feature type="transmembrane region" description="Helical" evidence="6">
    <location>
        <begin position="86"/>
        <end position="104"/>
    </location>
</feature>
<dbReference type="PANTHER" id="PTHR33048:SF47">
    <property type="entry name" value="INTEGRAL MEMBRANE PROTEIN-RELATED"/>
    <property type="match status" value="1"/>
</dbReference>